<dbReference type="Proteomes" id="UP000823388">
    <property type="component" value="Chromosome 2N"/>
</dbReference>
<feature type="compositionally biased region" description="Pro residues" evidence="1">
    <location>
        <begin position="57"/>
        <end position="67"/>
    </location>
</feature>
<protein>
    <submittedName>
        <fullName evidence="2">Uncharacterized protein</fullName>
    </submittedName>
</protein>
<organism evidence="2 3">
    <name type="scientific">Panicum virgatum</name>
    <name type="common">Blackwell switchgrass</name>
    <dbReference type="NCBI Taxonomy" id="38727"/>
    <lineage>
        <taxon>Eukaryota</taxon>
        <taxon>Viridiplantae</taxon>
        <taxon>Streptophyta</taxon>
        <taxon>Embryophyta</taxon>
        <taxon>Tracheophyta</taxon>
        <taxon>Spermatophyta</taxon>
        <taxon>Magnoliopsida</taxon>
        <taxon>Liliopsida</taxon>
        <taxon>Poales</taxon>
        <taxon>Poaceae</taxon>
        <taxon>PACMAD clade</taxon>
        <taxon>Panicoideae</taxon>
        <taxon>Panicodae</taxon>
        <taxon>Paniceae</taxon>
        <taxon>Panicinae</taxon>
        <taxon>Panicum</taxon>
        <taxon>Panicum sect. Hiantes</taxon>
    </lineage>
</organism>
<feature type="compositionally biased region" description="Low complexity" evidence="1">
    <location>
        <begin position="98"/>
        <end position="116"/>
    </location>
</feature>
<proteinExistence type="predicted"/>
<comment type="caution">
    <text evidence="2">The sequence shown here is derived from an EMBL/GenBank/DDBJ whole genome shotgun (WGS) entry which is preliminary data.</text>
</comment>
<sequence>MDSAVHAKRWTRIDQPFTATFSARPRRAYFHQRHGARRPRLRFCHCATTFSARPPPAKRCGLLPPPAQGRRGPTARGLRRRRGEASSRLPRKGPTAQRLGLRLPGARGLLPRRGAASSRLPHKGPTAQRLGQRLPGHGRCLRARSGAASSWLPRRDAGAMARRLGLRLPFAWHTEEHTDVKTNRGAGENDSLSEDSLRPSLCPVGTVATGAARRPYARALPPLTDVEAVPSELLGEAARPSRVGRAGGRGHPGLDLHPGRRRDKILLPIPYRLLHFLLPRSGSKP</sequence>
<name>A0A8T0VFI7_PANVG</name>
<dbReference type="EMBL" id="CM029040">
    <property type="protein sequence ID" value="KAG2633548.1"/>
    <property type="molecule type" value="Genomic_DNA"/>
</dbReference>
<feature type="region of interest" description="Disordered" evidence="1">
    <location>
        <begin position="240"/>
        <end position="259"/>
    </location>
</feature>
<gene>
    <name evidence="2" type="ORF">PVAP13_2NG263600</name>
</gene>
<feature type="region of interest" description="Disordered" evidence="1">
    <location>
        <begin position="57"/>
        <end position="133"/>
    </location>
</feature>
<evidence type="ECO:0000313" key="2">
    <source>
        <dbReference type="EMBL" id="KAG2633548.1"/>
    </source>
</evidence>
<reference evidence="2" key="1">
    <citation type="submission" date="2020-05" db="EMBL/GenBank/DDBJ databases">
        <title>WGS assembly of Panicum virgatum.</title>
        <authorList>
            <person name="Lovell J.T."/>
            <person name="Jenkins J."/>
            <person name="Shu S."/>
            <person name="Juenger T.E."/>
            <person name="Schmutz J."/>
        </authorList>
    </citation>
    <scope>NUCLEOTIDE SEQUENCE</scope>
    <source>
        <strain evidence="2">AP13</strain>
    </source>
</reference>
<accession>A0A8T0VFI7</accession>
<evidence type="ECO:0000256" key="1">
    <source>
        <dbReference type="SAM" id="MobiDB-lite"/>
    </source>
</evidence>
<dbReference type="AlphaFoldDB" id="A0A8T0VFI7"/>
<keyword evidence="3" id="KW-1185">Reference proteome</keyword>
<evidence type="ECO:0000313" key="3">
    <source>
        <dbReference type="Proteomes" id="UP000823388"/>
    </source>
</evidence>